<dbReference type="PANTHER" id="PTHR45398">
    <property type="match status" value="1"/>
</dbReference>
<reference evidence="2" key="1">
    <citation type="submission" date="2021-02" db="EMBL/GenBank/DDBJ databases">
        <authorList>
            <person name="Nowell W R."/>
        </authorList>
    </citation>
    <scope>NUCLEOTIDE SEQUENCE</scope>
</reference>
<proteinExistence type="predicted"/>
<feature type="domain" description="Condensation" evidence="1">
    <location>
        <begin position="405"/>
        <end position="680"/>
    </location>
</feature>
<comment type="caution">
    <text evidence="2">The sequence shown here is derived from an EMBL/GenBank/DDBJ whole genome shotgun (WGS) entry which is preliminary data.</text>
</comment>
<dbReference type="Pfam" id="PF00668">
    <property type="entry name" value="Condensation"/>
    <property type="match status" value="2"/>
</dbReference>
<dbReference type="Proteomes" id="UP000663881">
    <property type="component" value="Unassembled WGS sequence"/>
</dbReference>
<evidence type="ECO:0000313" key="3">
    <source>
        <dbReference type="Proteomes" id="UP000663881"/>
    </source>
</evidence>
<dbReference type="InterPro" id="IPR023213">
    <property type="entry name" value="CAT-like_dom_sf"/>
</dbReference>
<dbReference type="PANTHER" id="PTHR45398:SF1">
    <property type="entry name" value="ENZYME, PUTATIVE (JCVI)-RELATED"/>
    <property type="match status" value="1"/>
</dbReference>
<evidence type="ECO:0000313" key="2">
    <source>
        <dbReference type="EMBL" id="CAF4167335.1"/>
    </source>
</evidence>
<dbReference type="Gene3D" id="3.30.559.30">
    <property type="entry name" value="Nonribosomal peptide synthetase, condensation domain"/>
    <property type="match status" value="2"/>
</dbReference>
<evidence type="ECO:0000259" key="1">
    <source>
        <dbReference type="Pfam" id="PF00668"/>
    </source>
</evidence>
<sequence>MNQTFDNDNELRSIIYQTTINPNLFDLSNGRVFHVEILRRQISLNENENNNNTKFITTSDVLLIAFHHVAFDRASRSIFFNDLCLAYNTNAISTQDDDESLQYIDHSIHEHLIDMTTSREFWYLQLEGYNLEYPLLLPADRCRLSDGHRSGSASVTQICLDNEISQSFLDYASVHHLTPFQLGLTILYAFLFKLTHGENDLCISCLNANRYRNELQNLIGMFVSTLPYRIQLDSYCSFDDLVQYVREKCLSILEHSHYPLQHILANLHVSQSNISFLETVYDFITISSQSDELSLDGASFKQVSFEQSFEVAKFDFSLTFIYNPLLENNRLSFHLTCTRDLFDEITVINIGRRLEYCFQQLFSSNENTNIIDTCFTSISKIDLILPEETEELEDVIFCRQSHIINEAPASFAQARIWLDERIRFDPDKPQIAIYNMPFVYRLQPDHTLSIEQLRHALHLTVNKHPSLHTSVIFNIEMNQLMQRVITRKDNYTDVLSIIETTYETDEQLNEILHDEKRNPQHFDLAQGLVFRCHIIYYKQISSNHLLSHKDLLIFNFHHALFDFPSMNIFLHDLNQAYTTGQLLYDNNTNLRYLDYAVIEQQMPMAGASMFWLDALHDCKLDQTLSLPFDRYRLSNEHRTGRGTSISFDFGQDLSHNFLLHASSNSISLEYLALATYYVFLF</sequence>
<feature type="non-terminal residue" evidence="2">
    <location>
        <position position="1"/>
    </location>
</feature>
<dbReference type="AlphaFoldDB" id="A0A819ZRK9"/>
<accession>A0A819ZRK9</accession>
<dbReference type="Gene3D" id="3.30.559.10">
    <property type="entry name" value="Chloramphenicol acetyltransferase-like domain"/>
    <property type="match status" value="2"/>
</dbReference>
<protein>
    <recommendedName>
        <fullName evidence="1">Condensation domain-containing protein</fullName>
    </recommendedName>
</protein>
<dbReference type="SUPFAM" id="SSF52777">
    <property type="entry name" value="CoA-dependent acyltransferases"/>
    <property type="match status" value="3"/>
</dbReference>
<organism evidence="2 3">
    <name type="scientific">Adineta steineri</name>
    <dbReference type="NCBI Taxonomy" id="433720"/>
    <lineage>
        <taxon>Eukaryota</taxon>
        <taxon>Metazoa</taxon>
        <taxon>Spiralia</taxon>
        <taxon>Gnathifera</taxon>
        <taxon>Rotifera</taxon>
        <taxon>Eurotatoria</taxon>
        <taxon>Bdelloidea</taxon>
        <taxon>Adinetida</taxon>
        <taxon>Adinetidae</taxon>
        <taxon>Adineta</taxon>
    </lineage>
</organism>
<gene>
    <name evidence="2" type="ORF">OKA104_LOCUS39131</name>
</gene>
<dbReference type="InterPro" id="IPR001242">
    <property type="entry name" value="Condensation_dom"/>
</dbReference>
<dbReference type="EMBL" id="CAJOAY010007483">
    <property type="protein sequence ID" value="CAF4167335.1"/>
    <property type="molecule type" value="Genomic_DNA"/>
</dbReference>
<feature type="domain" description="Condensation" evidence="1">
    <location>
        <begin position="58"/>
        <end position="392"/>
    </location>
</feature>
<name>A0A819ZRK9_9BILA</name>
<dbReference type="GO" id="GO:0003824">
    <property type="term" value="F:catalytic activity"/>
    <property type="evidence" value="ECO:0007669"/>
    <property type="project" value="InterPro"/>
</dbReference>